<dbReference type="PANTHER" id="PTHR30572">
    <property type="entry name" value="MEMBRANE COMPONENT OF TRANSPORTER-RELATED"/>
    <property type="match status" value="1"/>
</dbReference>
<dbReference type="AlphaFoldDB" id="A0A414SED6"/>
<comment type="subcellular location">
    <subcellularLocation>
        <location evidence="1">Cell membrane</location>
        <topology evidence="1">Multi-pass membrane protein</topology>
    </subcellularLocation>
</comment>
<evidence type="ECO:0000313" key="10">
    <source>
        <dbReference type="Proteomes" id="UP000285697"/>
    </source>
</evidence>
<feature type="transmembrane region" description="Helical" evidence="7">
    <location>
        <begin position="21"/>
        <end position="40"/>
    </location>
</feature>
<feature type="transmembrane region" description="Helical" evidence="7">
    <location>
        <begin position="252"/>
        <end position="275"/>
    </location>
</feature>
<sequence>MIKLVLSNIFRKKKDTILTGTILGIAVFTLVLIGCTYYQVHEGIKLTNDRLGADVIILPRTDKIDYSSALYTAEPSEEYIYLSNLEFLHGDYKIEDKTYQFFTHTIKAGCCTVTEEARVVGFDQATDFIIKPWLEMQEFDILADDEIIIGGDITSVIGQRMSILGKTYKIVGTLYFTGSGLDQSIFMDIEEARRLTENSFFQNDVDKKVSSVLLRMKEGVNIDDYVQNFNMNNPELTAISKSEALSYVKNQLLGWGQIVGILIVAMSIILIIALFNRYTAIIQNRKRELGYLISLGMSRKEICISIVGEISILVILYGGIAGGTALLCIKPLVNRLKDFFDFPISVIGINEYIFALSLGIGFAFVVSIMACILPLIRILKQDPQELFSIYNG</sequence>
<evidence type="ECO:0000256" key="4">
    <source>
        <dbReference type="ARBA" id="ARBA00022989"/>
    </source>
</evidence>
<keyword evidence="4 7" id="KW-1133">Transmembrane helix</keyword>
<dbReference type="GO" id="GO:0005886">
    <property type="term" value="C:plasma membrane"/>
    <property type="evidence" value="ECO:0007669"/>
    <property type="project" value="UniProtKB-SubCell"/>
</dbReference>
<dbReference type="InterPro" id="IPR003838">
    <property type="entry name" value="ABC3_permease_C"/>
</dbReference>
<organism evidence="9 10">
    <name type="scientific">Mediterraneibacter gnavus</name>
    <name type="common">Ruminococcus gnavus</name>
    <dbReference type="NCBI Taxonomy" id="33038"/>
    <lineage>
        <taxon>Bacteria</taxon>
        <taxon>Bacillati</taxon>
        <taxon>Bacillota</taxon>
        <taxon>Clostridia</taxon>
        <taxon>Lachnospirales</taxon>
        <taxon>Lachnospiraceae</taxon>
        <taxon>Mediterraneibacter</taxon>
    </lineage>
</organism>
<dbReference type="RefSeq" id="WP_118263137.1">
    <property type="nucleotide sequence ID" value="NZ_JAQESN010000058.1"/>
</dbReference>
<keyword evidence="3 7" id="KW-0812">Transmembrane</keyword>
<protein>
    <submittedName>
        <fullName evidence="9">ABC transporter permease</fullName>
    </submittedName>
</protein>
<reference evidence="9 10" key="1">
    <citation type="submission" date="2018-08" db="EMBL/GenBank/DDBJ databases">
        <title>A genome reference for cultivated species of the human gut microbiota.</title>
        <authorList>
            <person name="Zou Y."/>
            <person name="Xue W."/>
            <person name="Luo G."/>
        </authorList>
    </citation>
    <scope>NUCLEOTIDE SEQUENCE [LARGE SCALE GENOMIC DNA]</scope>
    <source>
        <strain evidence="9 10">AM22-7AC</strain>
    </source>
</reference>
<proteinExistence type="inferred from homology"/>
<feature type="transmembrane region" description="Helical" evidence="7">
    <location>
        <begin position="302"/>
        <end position="332"/>
    </location>
</feature>
<dbReference type="Pfam" id="PF02687">
    <property type="entry name" value="FtsX"/>
    <property type="match status" value="1"/>
</dbReference>
<keyword evidence="2" id="KW-1003">Cell membrane</keyword>
<dbReference type="EMBL" id="QRIA01000015">
    <property type="protein sequence ID" value="RHG17495.1"/>
    <property type="molecule type" value="Genomic_DNA"/>
</dbReference>
<keyword evidence="5 7" id="KW-0472">Membrane</keyword>
<feature type="domain" description="ABC3 transporter permease C-terminal" evidence="8">
    <location>
        <begin position="261"/>
        <end position="383"/>
    </location>
</feature>
<name>A0A414SED6_MEDGN</name>
<evidence type="ECO:0000256" key="6">
    <source>
        <dbReference type="ARBA" id="ARBA00038076"/>
    </source>
</evidence>
<dbReference type="InterPro" id="IPR050250">
    <property type="entry name" value="Macrolide_Exporter_MacB"/>
</dbReference>
<dbReference type="PANTHER" id="PTHR30572:SF4">
    <property type="entry name" value="ABC TRANSPORTER PERMEASE YTRF"/>
    <property type="match status" value="1"/>
</dbReference>
<dbReference type="GO" id="GO:0022857">
    <property type="term" value="F:transmembrane transporter activity"/>
    <property type="evidence" value="ECO:0007669"/>
    <property type="project" value="TreeGrafter"/>
</dbReference>
<evidence type="ECO:0000256" key="1">
    <source>
        <dbReference type="ARBA" id="ARBA00004651"/>
    </source>
</evidence>
<feature type="transmembrane region" description="Helical" evidence="7">
    <location>
        <begin position="352"/>
        <end position="376"/>
    </location>
</feature>
<comment type="similarity">
    <text evidence="6">Belongs to the ABC-4 integral membrane protein family.</text>
</comment>
<dbReference type="Proteomes" id="UP000285697">
    <property type="component" value="Unassembled WGS sequence"/>
</dbReference>
<gene>
    <name evidence="9" type="ORF">DW270_11550</name>
</gene>
<evidence type="ECO:0000256" key="2">
    <source>
        <dbReference type="ARBA" id="ARBA00022475"/>
    </source>
</evidence>
<evidence type="ECO:0000259" key="8">
    <source>
        <dbReference type="Pfam" id="PF02687"/>
    </source>
</evidence>
<dbReference type="PROSITE" id="PS51257">
    <property type="entry name" value="PROKAR_LIPOPROTEIN"/>
    <property type="match status" value="1"/>
</dbReference>
<evidence type="ECO:0000256" key="7">
    <source>
        <dbReference type="SAM" id="Phobius"/>
    </source>
</evidence>
<comment type="caution">
    <text evidence="9">The sequence shown here is derived from an EMBL/GenBank/DDBJ whole genome shotgun (WGS) entry which is preliminary data.</text>
</comment>
<evidence type="ECO:0000313" key="9">
    <source>
        <dbReference type="EMBL" id="RHG17495.1"/>
    </source>
</evidence>
<evidence type="ECO:0000256" key="5">
    <source>
        <dbReference type="ARBA" id="ARBA00023136"/>
    </source>
</evidence>
<accession>A0A414SED6</accession>
<evidence type="ECO:0000256" key="3">
    <source>
        <dbReference type="ARBA" id="ARBA00022692"/>
    </source>
</evidence>